<dbReference type="Proteomes" id="UP000002215">
    <property type="component" value="Chromosome"/>
</dbReference>
<dbReference type="InterPro" id="IPR045090">
    <property type="entry name" value="Pept_M3A_M3B"/>
</dbReference>
<dbReference type="FunFam" id="3.40.390.10:FF:000009">
    <property type="entry name" value="Oligopeptidase A"/>
    <property type="match status" value="1"/>
</dbReference>
<evidence type="ECO:0000256" key="2">
    <source>
        <dbReference type="ARBA" id="ARBA00022670"/>
    </source>
</evidence>
<accession>A0A979G9K5</accession>
<dbReference type="EMBL" id="CP001699">
    <property type="protein sequence ID" value="ACU63220.1"/>
    <property type="molecule type" value="Genomic_DNA"/>
</dbReference>
<dbReference type="SUPFAM" id="SSF55729">
    <property type="entry name" value="Acyl-CoA N-acyltransferases (Nat)"/>
    <property type="match status" value="1"/>
</dbReference>
<proteinExistence type="inferred from homology"/>
<evidence type="ECO:0000256" key="6">
    <source>
        <dbReference type="ARBA" id="ARBA00023049"/>
    </source>
</evidence>
<keyword evidence="5 7" id="KW-0862">Zinc</keyword>
<keyword evidence="4 7" id="KW-0378">Hydrolase</keyword>
<dbReference type="GO" id="GO:0005829">
    <property type="term" value="C:cytosol"/>
    <property type="evidence" value="ECO:0007669"/>
    <property type="project" value="TreeGrafter"/>
</dbReference>
<evidence type="ECO:0000256" key="7">
    <source>
        <dbReference type="RuleBase" id="RU003435"/>
    </source>
</evidence>
<dbReference type="InterPro" id="IPR024079">
    <property type="entry name" value="MetalloPept_cat_dom_sf"/>
</dbReference>
<dbReference type="KEGG" id="cpi:Cpin_5800"/>
<dbReference type="EC" id="3.4.15.5" evidence="9"/>
<keyword evidence="9" id="KW-0121">Carboxypeptidase</keyword>
<comment type="similarity">
    <text evidence="1 7">Belongs to the peptidase M3 family.</text>
</comment>
<sequence length="848" mass="96803">MAQLFNINDITIRTELKTGDLGYVAYMHGRIYNSELGYGFNFERYVLEGLLEFSRQYDPQKDRVWICEYKDRIVGFLMALSRGKTLQLRYFIIEPEFRGAGLGKRLMDSFMAFMDEQQFEHAYLWTTNQQDTAVSLYLRHGFMLTEEKDSKAFDKPLTEKRYDLFRTPNPLLEPYDTPYGLPPFDLITPARYLPAFEAAMEEHRKNIAQITSLQTPPSFADTLEAFEKSARLLRNVSAVFHNLTSANTSPELENISRQLAPMLARHSDDIYLDAALFNRIKALYERRDALTLTGEQAKLLEKAYKDFVRSGANLDADKQTRLREINKQLSLLTVRFGQHLLAETNHYEMVITAEKDLAGLPDSLIEAAALSAKAAGKESGWRFTLHNASVMPFLQYADQRHLRQEIYEAYINRCNHNDERDNKEIVTQLAALRAEKAALLGYASHADFILEENMAKTPAKANELLQQLWHAALPVAKQEAVEMQALMNREGKGEQLEAWDWFYYADKVRKEKYAYDAEALRPYFKLENVRDGLFFTAKKLYGLHFHLLKDVPVYHEEVSAYEVKGDDGTLVGLLYLDFHPRTSKRGGAWMTSYRKQAINANGRVAPVISIVCNFSRPTATQPALLTPDEAETFFHEAGHALHGLLSDVTYETLSGTSVPRDFVELPSQVMEHWAFEPEVLAQYAKHYETGELIPAALVEKMKAASRFNQGFATVEYLAASLLDMAYHTLPAGNNIVPLDFEKEQMDTIGLIPQIAPRYRSTYFQHIFAGGYSAGYYSYIWSEVLDSDAFAAFKETGNIFDPATAQAFRKNILEKGGTGEPMDLYVAFRKREPDVKYLLQHRGLETSTH</sequence>
<comment type="cofactor">
    <cofactor evidence="7">
        <name>Zn(2+)</name>
        <dbReference type="ChEBI" id="CHEBI:29105"/>
    </cofactor>
    <text evidence="7">Binds 1 zinc ion.</text>
</comment>
<organism evidence="9 10">
    <name type="scientific">Chitinophaga pinensis (strain ATCC 43595 / DSM 2588 / LMG 13176 / NBRC 15968 / NCIMB 11800 / UQM 2034)</name>
    <dbReference type="NCBI Taxonomy" id="485918"/>
    <lineage>
        <taxon>Bacteria</taxon>
        <taxon>Pseudomonadati</taxon>
        <taxon>Bacteroidota</taxon>
        <taxon>Chitinophagia</taxon>
        <taxon>Chitinophagales</taxon>
        <taxon>Chitinophagaceae</taxon>
        <taxon>Chitinophaga</taxon>
    </lineage>
</organism>
<evidence type="ECO:0000313" key="9">
    <source>
        <dbReference type="EMBL" id="ACU63220.1"/>
    </source>
</evidence>
<dbReference type="PANTHER" id="PTHR43660:SF1">
    <property type="entry name" value="DIPEPTIDYL CARBOXYPEPTIDASE"/>
    <property type="match status" value="1"/>
</dbReference>
<dbReference type="Gene3D" id="1.10.1370.40">
    <property type="match status" value="1"/>
</dbReference>
<evidence type="ECO:0000313" key="10">
    <source>
        <dbReference type="Proteomes" id="UP000002215"/>
    </source>
</evidence>
<dbReference type="SUPFAM" id="SSF55486">
    <property type="entry name" value="Metalloproteases ('zincins'), catalytic domain"/>
    <property type="match status" value="1"/>
</dbReference>
<reference evidence="9 10" key="2">
    <citation type="journal article" date="2010" name="Stand. Genomic Sci.">
        <title>Complete genome sequence of Chitinophaga pinensis type strain (UQM 2034).</title>
        <authorList>
            <person name="Glavina Del Rio T."/>
            <person name="Abt B."/>
            <person name="Spring S."/>
            <person name="Lapidus A."/>
            <person name="Nolan M."/>
            <person name="Tice H."/>
            <person name="Copeland A."/>
            <person name="Cheng J.F."/>
            <person name="Chen F."/>
            <person name="Bruce D."/>
            <person name="Goodwin L."/>
            <person name="Pitluck S."/>
            <person name="Ivanova N."/>
            <person name="Mavromatis K."/>
            <person name="Mikhailova N."/>
            <person name="Pati A."/>
            <person name="Chen A."/>
            <person name="Palaniappan K."/>
            <person name="Land M."/>
            <person name="Hauser L."/>
            <person name="Chang Y.J."/>
            <person name="Jeffries C.D."/>
            <person name="Chain P."/>
            <person name="Saunders E."/>
            <person name="Detter J.C."/>
            <person name="Brettin T."/>
            <person name="Rohde M."/>
            <person name="Goker M."/>
            <person name="Bristow J."/>
            <person name="Eisen J.A."/>
            <person name="Markowitz V."/>
            <person name="Hugenholtz P."/>
            <person name="Kyrpides N.C."/>
            <person name="Klenk H.P."/>
            <person name="Lucas S."/>
        </authorList>
    </citation>
    <scope>NUCLEOTIDE SEQUENCE [LARGE SCALE GENOMIC DNA]</scope>
    <source>
        <strain evidence="10">ATCC 43595 / DSM 2588 / LMG 13176 / NBRC 15968 / NCIMB 11800 / UQM 2034</strain>
    </source>
</reference>
<dbReference type="CDD" id="cd06456">
    <property type="entry name" value="M3A_DCP"/>
    <property type="match status" value="1"/>
</dbReference>
<dbReference type="Pfam" id="PF01432">
    <property type="entry name" value="Peptidase_M3"/>
    <property type="match status" value="1"/>
</dbReference>
<dbReference type="CDD" id="cd04301">
    <property type="entry name" value="NAT_SF"/>
    <property type="match status" value="1"/>
</dbReference>
<dbReference type="GO" id="GO:0004180">
    <property type="term" value="F:carboxypeptidase activity"/>
    <property type="evidence" value="ECO:0007669"/>
    <property type="project" value="UniProtKB-KW"/>
</dbReference>
<evidence type="ECO:0000256" key="4">
    <source>
        <dbReference type="ARBA" id="ARBA00022801"/>
    </source>
</evidence>
<dbReference type="InterPro" id="IPR000182">
    <property type="entry name" value="GNAT_dom"/>
</dbReference>
<dbReference type="GO" id="GO:0008241">
    <property type="term" value="F:peptidyl-dipeptidase activity"/>
    <property type="evidence" value="ECO:0007669"/>
    <property type="project" value="UniProtKB-EC"/>
</dbReference>
<dbReference type="Pfam" id="PF00583">
    <property type="entry name" value="Acetyltransf_1"/>
    <property type="match status" value="1"/>
</dbReference>
<evidence type="ECO:0000256" key="1">
    <source>
        <dbReference type="ARBA" id="ARBA00006040"/>
    </source>
</evidence>
<dbReference type="InterPro" id="IPR024077">
    <property type="entry name" value="Neurolysin/TOP_dom2"/>
</dbReference>
<dbReference type="InterPro" id="IPR001567">
    <property type="entry name" value="Pept_M3A_M3B_dom"/>
</dbReference>
<feature type="domain" description="N-acetyltransferase" evidence="8">
    <location>
        <begin position="27"/>
        <end position="167"/>
    </location>
</feature>
<evidence type="ECO:0000259" key="8">
    <source>
        <dbReference type="PROSITE" id="PS51186"/>
    </source>
</evidence>
<gene>
    <name evidence="9" type="ordered locus">Cpin_5800</name>
</gene>
<protein>
    <submittedName>
        <fullName evidence="9">Peptidyl-dipeptidase Dcp</fullName>
        <ecNumber evidence="9">3.4.15.5</ecNumber>
    </submittedName>
</protein>
<evidence type="ECO:0000256" key="3">
    <source>
        <dbReference type="ARBA" id="ARBA00022723"/>
    </source>
</evidence>
<dbReference type="InterPro" id="IPR016181">
    <property type="entry name" value="Acyl_CoA_acyltransferase"/>
</dbReference>
<keyword evidence="6 7" id="KW-0482">Metalloprotease</keyword>
<dbReference type="Gene3D" id="3.40.390.10">
    <property type="entry name" value="Collagenase (Catalytic Domain)"/>
    <property type="match status" value="1"/>
</dbReference>
<dbReference type="PANTHER" id="PTHR43660">
    <property type="entry name" value="DIPEPTIDYL CARBOXYPEPTIDASE"/>
    <property type="match status" value="1"/>
</dbReference>
<dbReference type="GO" id="GO:0004222">
    <property type="term" value="F:metalloendopeptidase activity"/>
    <property type="evidence" value="ECO:0007669"/>
    <property type="project" value="InterPro"/>
</dbReference>
<dbReference type="Gene3D" id="3.40.630.30">
    <property type="match status" value="1"/>
</dbReference>
<dbReference type="Gene3D" id="1.10.1370.10">
    <property type="entry name" value="Neurolysin, domain 3"/>
    <property type="match status" value="1"/>
</dbReference>
<dbReference type="AlphaFoldDB" id="A0A979G9K5"/>
<name>A0A979G9K5_CHIPD</name>
<keyword evidence="3 7" id="KW-0479">Metal-binding</keyword>
<dbReference type="RefSeq" id="WP_012793387.1">
    <property type="nucleotide sequence ID" value="NC_013132.1"/>
</dbReference>
<dbReference type="InterPro" id="IPR034005">
    <property type="entry name" value="M3A_DCP"/>
</dbReference>
<dbReference type="GO" id="GO:0046872">
    <property type="term" value="F:metal ion binding"/>
    <property type="evidence" value="ECO:0007669"/>
    <property type="project" value="UniProtKB-UniRule"/>
</dbReference>
<dbReference type="GO" id="GO:0016747">
    <property type="term" value="F:acyltransferase activity, transferring groups other than amino-acyl groups"/>
    <property type="evidence" value="ECO:0007669"/>
    <property type="project" value="InterPro"/>
</dbReference>
<dbReference type="OrthoDB" id="9773538at2"/>
<keyword evidence="2 7" id="KW-0645">Protease</keyword>
<reference evidence="10" key="1">
    <citation type="submission" date="2009-08" db="EMBL/GenBank/DDBJ databases">
        <title>The complete genome of Chitinophaga pinensis DSM 2588.</title>
        <authorList>
            <consortium name="US DOE Joint Genome Institute (JGI-PGF)"/>
            <person name="Lucas S."/>
            <person name="Copeland A."/>
            <person name="Lapidus A."/>
            <person name="Glavina del Rio T."/>
            <person name="Dalin E."/>
            <person name="Tice H."/>
            <person name="Bruce D."/>
            <person name="Goodwin L."/>
            <person name="Pitluck S."/>
            <person name="Kyrpides N."/>
            <person name="Mavromatis K."/>
            <person name="Ivanova N."/>
            <person name="Mikhailova N."/>
            <person name="Sims D."/>
            <person name="Meinche L."/>
            <person name="Brettin T."/>
            <person name="Detter J.C."/>
            <person name="Han C."/>
            <person name="Larimer F."/>
            <person name="Land M."/>
            <person name="Hauser L."/>
            <person name="Markowitz V."/>
            <person name="Cheng J.-F."/>
            <person name="Hugenholtz P."/>
            <person name="Woyke T."/>
            <person name="Wu D."/>
            <person name="Spring S."/>
            <person name="Klenk H.-P."/>
            <person name="Eisen J.A."/>
        </authorList>
    </citation>
    <scope>NUCLEOTIDE SEQUENCE [LARGE SCALE GENOMIC DNA]</scope>
    <source>
        <strain evidence="10">ATCC 43595 / DSM 2588 / LMG 13176 / NBRC 15968 / NCIMB 11800 / UQM 2034</strain>
    </source>
</reference>
<dbReference type="PROSITE" id="PS51186">
    <property type="entry name" value="GNAT"/>
    <property type="match status" value="1"/>
</dbReference>
<dbReference type="GO" id="GO:0006508">
    <property type="term" value="P:proteolysis"/>
    <property type="evidence" value="ECO:0007669"/>
    <property type="project" value="UniProtKB-KW"/>
</dbReference>
<evidence type="ECO:0000256" key="5">
    <source>
        <dbReference type="ARBA" id="ARBA00022833"/>
    </source>
</evidence>